<dbReference type="Pfam" id="PF03810">
    <property type="entry name" value="IBN_N"/>
    <property type="match status" value="1"/>
</dbReference>
<evidence type="ECO:0000256" key="4">
    <source>
        <dbReference type="ARBA" id="ARBA00022927"/>
    </source>
</evidence>
<dbReference type="InterPro" id="IPR036477">
    <property type="entry name" value="Formyl_transf_N_sf"/>
</dbReference>
<dbReference type="Gene3D" id="1.25.10.10">
    <property type="entry name" value="Leucine-rich Repeat Variant"/>
    <property type="match status" value="1"/>
</dbReference>
<keyword evidence="5" id="KW-0539">Nucleus</keyword>
<evidence type="ECO:0000256" key="3">
    <source>
        <dbReference type="ARBA" id="ARBA00022448"/>
    </source>
</evidence>
<dbReference type="Gene3D" id="3.40.50.12230">
    <property type="match status" value="1"/>
</dbReference>
<keyword evidence="3" id="KW-0813">Transport</keyword>
<evidence type="ECO:0000256" key="2">
    <source>
        <dbReference type="ARBA" id="ARBA00012261"/>
    </source>
</evidence>
<name>A0A2N1J7S2_9BASI</name>
<evidence type="ECO:0000313" key="7">
    <source>
        <dbReference type="EMBL" id="PKI82512.1"/>
    </source>
</evidence>
<dbReference type="InterPro" id="IPR041711">
    <property type="entry name" value="Met-tRNA-FMT_N"/>
</dbReference>
<dbReference type="STRING" id="2020962.A0A2N1J7S2"/>
<dbReference type="GO" id="GO:0005635">
    <property type="term" value="C:nuclear envelope"/>
    <property type="evidence" value="ECO:0007669"/>
    <property type="project" value="TreeGrafter"/>
</dbReference>
<dbReference type="EC" id="2.1.2.9" evidence="2"/>
<dbReference type="SUPFAM" id="SSF48371">
    <property type="entry name" value="ARM repeat"/>
    <property type="match status" value="1"/>
</dbReference>
<sequence length="1392" mass="151411">MERLDACLEATLSGDPNVRAHAEHALQTGALCANDPNGAFGVQLAQILAQSSAPLSMRQAAGIALKKYIYERWSIYFETFLRDAKAADAAGTGEAIPVETKQVIHSLLLQALGDATRKVRLLAAQLLSIVCLCDFPDEFQDLLPALKRKLQAHSAPDATFQLEGALKFLSEFVQVELDENQLFVVSREFVPLLQEIMDVNSSVLSPMIKAQSLLVFRECLLSLYMVRGTFSAVVDQAVLHYLPPWLLAMLQMLDTASLDATSPESLGLRREIFRTLGVASKFRKLFSEPGPALLSACIANLEALLPAFTQFELEAEPKSLPTIAEGSADVACDIPQLAMAAFTLFSETLESAPMRALLLEGGSGGDGELTRQCVQLVQLTIAFAQITRDDEETFEDDPSAFVQEDDEENMLITLRTSTTDLVDQLLDAYPLPVLRMLPNIVAQIEQQSNAHHGPTWWKPVEALLMLLGAVHHAIEDVLDSTSALNLLHPSHVVERLVLPNLHANTPPFLRGRCFVFASQNAEALGETLAREVFASALHVIHAHEAPLHLKLSAVRAVRNFGNLTQVSVEEARAVLQSLGPLMLDAAGSPLVLIMDAVESAIPRAKFTDGDARILYDIARATMTSWRASTADPQVEISVAALMEALVQSKVEGVAAAAAQLGLQSAANALQEDTDYTGLGASAASLARSILQVCAAEMAPQLISLFFPPAAAYLLRTDDMEAAQNLLYCVTLLWQKAPGVLLQWHDRHTGALDLILHIVQRQLTWEDEAACGMSLGTLLTTMFLQSSHDASMQALQAIMPGMIRALAEKLAVARNIDCILGILFPLAYLFAEHTEAILSLLHGMQVGTQNALVLVVTKWLADVGHVVGPAMLRVHILGLGRLLEHWPAALGDVRVEGALLPSTGDAIITRSRAKSMQLYEMIPANAKLVQLLVQDWQRAAMQDEEKSASPKLTAAMLANAEGKDDDEWESDEEATARDEMRSKFLNDLYNTGVLDDDEEDGGALGPIEALPQFSHIAHMDKAAYLSELFRRVHSTPQFQNALPVLSAVERDAVQLLGRLLAAPELIGSIHVLTPPDVEHTWGAKRMRTSPVKFLATQKGVPALHIPHGGLDALVLPASIATSPAPLLVTASFGHRIPSSLLTCFHNASQTLNLHPSLLPRLRGAAPIQWAIARGYSETGVSVQQLHNEHFDRGALLAQATIRIPPDSTYTAMLPVLAEHGAQLLTDTIAHLPARDASKLPQDDALATRAPKLKRAYTTVKWHVWDADMLDARLRGFGAIQPLTTMLIPSNPAFPMVGCAFYQGKAMQTSLQLASPQAYQALYKFDARPGHATYAPELDAVVVRCTMADTRESVFAIKKLQTQGKPARNAAEWWRGFSDRADTHGRILFAEGDP</sequence>
<dbReference type="EMBL" id="KZ454995">
    <property type="protein sequence ID" value="PKI82512.1"/>
    <property type="molecule type" value="Genomic_DNA"/>
</dbReference>
<comment type="subcellular location">
    <subcellularLocation>
        <location evidence="1">Nucleus</location>
    </subcellularLocation>
</comment>
<dbReference type="Proteomes" id="UP000232875">
    <property type="component" value="Unassembled WGS sequence"/>
</dbReference>
<dbReference type="Pfam" id="PF25018">
    <property type="entry name" value="HEAT_IPO9_c"/>
    <property type="match status" value="1"/>
</dbReference>
<evidence type="ECO:0000256" key="1">
    <source>
        <dbReference type="ARBA" id="ARBA00004123"/>
    </source>
</evidence>
<dbReference type="OrthoDB" id="431626at2759"/>
<evidence type="ECO:0000313" key="8">
    <source>
        <dbReference type="Proteomes" id="UP000232875"/>
    </source>
</evidence>
<protein>
    <recommendedName>
        <fullName evidence="2">methionyl-tRNA formyltransferase</fullName>
        <ecNumber evidence="2">2.1.2.9</ecNumber>
    </recommendedName>
</protein>
<dbReference type="SUPFAM" id="SSF53328">
    <property type="entry name" value="Formyltransferase"/>
    <property type="match status" value="1"/>
</dbReference>
<dbReference type="InterPro" id="IPR002376">
    <property type="entry name" value="Formyl_transf_N"/>
</dbReference>
<dbReference type="PANTHER" id="PTHR10997:SF9">
    <property type="entry name" value="IMPORTIN-9"/>
    <property type="match status" value="1"/>
</dbReference>
<dbReference type="PANTHER" id="PTHR10997">
    <property type="entry name" value="IMPORTIN-7, 8, 11"/>
    <property type="match status" value="1"/>
</dbReference>
<reference evidence="7 8" key="1">
    <citation type="submission" date="2017-10" db="EMBL/GenBank/DDBJ databases">
        <title>A novel species of cold-tolerant Malassezia isolated from bats.</title>
        <authorList>
            <person name="Lorch J.M."/>
            <person name="Palmer J.M."/>
            <person name="Vanderwolf K.J."/>
            <person name="Schmidt K.Z."/>
            <person name="Verant M.L."/>
            <person name="Weller T.J."/>
            <person name="Blehert D.S."/>
        </authorList>
    </citation>
    <scope>NUCLEOTIDE SEQUENCE [LARGE SCALE GENOMIC DNA]</scope>
    <source>
        <strain evidence="7 8">NWHC:44797-103</strain>
    </source>
</reference>
<dbReference type="GO" id="GO:0004479">
    <property type="term" value="F:methionyl-tRNA formyltransferase activity"/>
    <property type="evidence" value="ECO:0007669"/>
    <property type="project" value="UniProtKB-EC"/>
</dbReference>
<dbReference type="SMART" id="SM00913">
    <property type="entry name" value="IBN_N"/>
    <property type="match status" value="1"/>
</dbReference>
<keyword evidence="4" id="KW-0653">Protein transport</keyword>
<proteinExistence type="predicted"/>
<gene>
    <name evidence="7" type="ORF">MVES_003622</name>
</gene>
<evidence type="ECO:0000259" key="6">
    <source>
        <dbReference type="PROSITE" id="PS50166"/>
    </source>
</evidence>
<dbReference type="InterPro" id="IPR001494">
    <property type="entry name" value="Importin-beta_N"/>
</dbReference>
<dbReference type="GO" id="GO:0031267">
    <property type="term" value="F:small GTPase binding"/>
    <property type="evidence" value="ECO:0007669"/>
    <property type="project" value="InterPro"/>
</dbReference>
<dbReference type="InterPro" id="IPR056840">
    <property type="entry name" value="HEAT_IPO9_central"/>
</dbReference>
<dbReference type="CDD" id="cd08646">
    <property type="entry name" value="FMT_core_Met-tRNA-FMT_N"/>
    <property type="match status" value="1"/>
</dbReference>
<keyword evidence="8" id="KW-1185">Reference proteome</keyword>
<dbReference type="InterPro" id="IPR011989">
    <property type="entry name" value="ARM-like"/>
</dbReference>
<dbReference type="InterPro" id="IPR016024">
    <property type="entry name" value="ARM-type_fold"/>
</dbReference>
<organism evidence="7 8">
    <name type="scientific">Malassezia vespertilionis</name>
    <dbReference type="NCBI Taxonomy" id="2020962"/>
    <lineage>
        <taxon>Eukaryota</taxon>
        <taxon>Fungi</taxon>
        <taxon>Dikarya</taxon>
        <taxon>Basidiomycota</taxon>
        <taxon>Ustilaginomycotina</taxon>
        <taxon>Malasseziomycetes</taxon>
        <taxon>Malasseziales</taxon>
        <taxon>Malasseziaceae</taxon>
        <taxon>Malassezia</taxon>
    </lineage>
</organism>
<dbReference type="PROSITE" id="PS50166">
    <property type="entry name" value="IMPORTIN_B_NT"/>
    <property type="match status" value="1"/>
</dbReference>
<dbReference type="GO" id="GO:0006606">
    <property type="term" value="P:protein import into nucleus"/>
    <property type="evidence" value="ECO:0007669"/>
    <property type="project" value="TreeGrafter"/>
</dbReference>
<dbReference type="GO" id="GO:0005829">
    <property type="term" value="C:cytosol"/>
    <property type="evidence" value="ECO:0007669"/>
    <property type="project" value="TreeGrafter"/>
</dbReference>
<dbReference type="Pfam" id="PF00551">
    <property type="entry name" value="Formyl_trans_N"/>
    <property type="match status" value="1"/>
</dbReference>
<accession>A0A2N1J7S2</accession>
<feature type="domain" description="Importin N-terminal" evidence="6">
    <location>
        <begin position="22"/>
        <end position="114"/>
    </location>
</feature>
<evidence type="ECO:0000256" key="5">
    <source>
        <dbReference type="ARBA" id="ARBA00023242"/>
    </source>
</evidence>